<dbReference type="InterPro" id="IPR000073">
    <property type="entry name" value="AB_hydrolase_1"/>
</dbReference>
<evidence type="ECO:0000313" key="4">
    <source>
        <dbReference type="Proteomes" id="UP000438991"/>
    </source>
</evidence>
<dbReference type="EMBL" id="WNKV01000023">
    <property type="protein sequence ID" value="MTW19033.1"/>
    <property type="molecule type" value="Genomic_DNA"/>
</dbReference>
<keyword evidence="1" id="KW-0812">Transmembrane</keyword>
<dbReference type="PANTHER" id="PTHR12277:SF81">
    <property type="entry name" value="PROTEIN ABHD13"/>
    <property type="match status" value="1"/>
</dbReference>
<organism evidence="3 4">
    <name type="scientific">Rhodoplanes serenus</name>
    <dbReference type="NCBI Taxonomy" id="200615"/>
    <lineage>
        <taxon>Bacteria</taxon>
        <taxon>Pseudomonadati</taxon>
        <taxon>Pseudomonadota</taxon>
        <taxon>Alphaproteobacteria</taxon>
        <taxon>Hyphomicrobiales</taxon>
        <taxon>Nitrobacteraceae</taxon>
        <taxon>Rhodoplanes</taxon>
    </lineage>
</organism>
<sequence>MTLMLVRLVLLGVAVYAVVVLALYLGQRLLMYRPETVRTPPAEAGLPQAEELWLSTEDGERLVAWHIPPRDGRPVVLYLHGNGGALRHRADRFAAMTADGTGLLAVSYRGFGGSTGAPDEAGLLRDAAAAHAFLADRYGAGRIAVFGESLGTGVAVLLAAGRPVGRLILQAPYTSTADVARLAYPFVPIGLLMKDQFRADLRAADVTVPTMVLHGTADTVIPIAFGERLYAAFRTPKRFVRVAGAGHEDLDAFDVLAEVRAFLAGGPAAGEAPAAIGPRAAE</sequence>
<keyword evidence="1" id="KW-0472">Membrane</keyword>
<dbReference type="Pfam" id="PF00561">
    <property type="entry name" value="Abhydrolase_1"/>
    <property type="match status" value="1"/>
</dbReference>
<dbReference type="Gene3D" id="3.40.50.1820">
    <property type="entry name" value="alpha/beta hydrolase"/>
    <property type="match status" value="1"/>
</dbReference>
<dbReference type="PANTHER" id="PTHR12277">
    <property type="entry name" value="ALPHA/BETA HYDROLASE DOMAIN-CONTAINING PROTEIN"/>
    <property type="match status" value="1"/>
</dbReference>
<dbReference type="RefSeq" id="WP_155481343.1">
    <property type="nucleotide sequence ID" value="NZ_WNKV01000023.1"/>
</dbReference>
<evidence type="ECO:0000256" key="1">
    <source>
        <dbReference type="SAM" id="Phobius"/>
    </source>
</evidence>
<accession>A0A9X4XPP1</accession>
<dbReference type="SUPFAM" id="SSF53474">
    <property type="entry name" value="alpha/beta-Hydrolases"/>
    <property type="match status" value="1"/>
</dbReference>
<comment type="caution">
    <text evidence="3">The sequence shown here is derived from an EMBL/GenBank/DDBJ whole genome shotgun (WGS) entry which is preliminary data.</text>
</comment>
<feature type="domain" description="AB hydrolase-1" evidence="2">
    <location>
        <begin position="74"/>
        <end position="182"/>
    </location>
</feature>
<dbReference type="Proteomes" id="UP000438991">
    <property type="component" value="Unassembled WGS sequence"/>
</dbReference>
<dbReference type="AlphaFoldDB" id="A0A9X4XPP1"/>
<feature type="transmembrane region" description="Helical" evidence="1">
    <location>
        <begin position="6"/>
        <end position="25"/>
    </location>
</feature>
<evidence type="ECO:0000313" key="3">
    <source>
        <dbReference type="EMBL" id="MTW19033.1"/>
    </source>
</evidence>
<dbReference type="GO" id="GO:0016787">
    <property type="term" value="F:hydrolase activity"/>
    <property type="evidence" value="ECO:0007669"/>
    <property type="project" value="UniProtKB-KW"/>
</dbReference>
<proteinExistence type="predicted"/>
<evidence type="ECO:0000259" key="2">
    <source>
        <dbReference type="Pfam" id="PF00561"/>
    </source>
</evidence>
<dbReference type="InterPro" id="IPR029058">
    <property type="entry name" value="AB_hydrolase_fold"/>
</dbReference>
<gene>
    <name evidence="3" type="ORF">GJ689_22815</name>
</gene>
<reference evidence="3 4" key="1">
    <citation type="submission" date="2019-11" db="EMBL/GenBank/DDBJ databases">
        <title>Whole-genome sequence of Rhodoplanes serenus DSM 18633, type strain.</title>
        <authorList>
            <person name="Kyndt J.A."/>
            <person name="Meyer T.E."/>
        </authorList>
    </citation>
    <scope>NUCLEOTIDE SEQUENCE [LARGE SCALE GENOMIC DNA]</scope>
    <source>
        <strain evidence="3 4">DSM 18633</strain>
    </source>
</reference>
<keyword evidence="1" id="KW-1133">Transmembrane helix</keyword>
<protein>
    <submittedName>
        <fullName evidence="3">Alpha/beta fold hydrolase</fullName>
    </submittedName>
</protein>
<name>A0A9X4XPP1_9BRAD</name>
<keyword evidence="3" id="KW-0378">Hydrolase</keyword>